<dbReference type="Proteomes" id="UP000003240">
    <property type="component" value="Unassembled WGS sequence"/>
</dbReference>
<dbReference type="GO" id="GO:0044781">
    <property type="term" value="P:bacterial-type flagellum organization"/>
    <property type="evidence" value="ECO:0007669"/>
    <property type="project" value="UniProtKB-KW"/>
</dbReference>
<sequence>MSSLAGVTDWSKVNKSGDGTNKTSETNNELGKDQFLHLLITQLQNQDPLNPANDTEFIAQMAQFSALEQMTNLNTTFAVTQATSMIGTVVSWAGSAGEEYAGVVSAVRIVNGQPKLIVGDMGVDPGTVVGVSNASEDLKKATDMIGDTIKWKDKKGTEYSGKVEAVQIINGLPYLIVGNQAVSLDQVIADENPPAEEP</sequence>
<keyword evidence="5" id="KW-1185">Reference proteome</keyword>
<dbReference type="STRING" id="1009370.ALO_14102"/>
<accession>F7NL48</accession>
<dbReference type="Pfam" id="PF03963">
    <property type="entry name" value="FlgD"/>
    <property type="match status" value="1"/>
</dbReference>
<evidence type="ECO:0000256" key="3">
    <source>
        <dbReference type="SAM" id="MobiDB-lite"/>
    </source>
</evidence>
<dbReference type="AlphaFoldDB" id="F7NL48"/>
<evidence type="ECO:0000256" key="1">
    <source>
        <dbReference type="ARBA" id="ARBA00010577"/>
    </source>
</evidence>
<dbReference type="OrthoDB" id="280334at2"/>
<protein>
    <submittedName>
        <fullName evidence="4">Flagellar hook capping protein</fullName>
    </submittedName>
</protein>
<reference evidence="4 5" key="1">
    <citation type="journal article" date="2011" name="EMBO J.">
        <title>Structural diversity of bacterial flagellar motors.</title>
        <authorList>
            <person name="Chen S."/>
            <person name="Beeby M."/>
            <person name="Murphy G.E."/>
            <person name="Leadbetter J.R."/>
            <person name="Hendrixson D.R."/>
            <person name="Briegel A."/>
            <person name="Li Z."/>
            <person name="Shi J."/>
            <person name="Tocheva E.I."/>
            <person name="Muller A."/>
            <person name="Dobro M.J."/>
            <person name="Jensen G.J."/>
        </authorList>
    </citation>
    <scope>NUCLEOTIDE SEQUENCE [LARGE SCALE GENOMIC DNA]</scope>
    <source>
        <strain evidence="4 5">DSM 6540</strain>
    </source>
</reference>
<gene>
    <name evidence="4" type="ORF">ALO_14102</name>
</gene>
<dbReference type="RefSeq" id="WP_004096848.1">
    <property type="nucleotide sequence ID" value="NZ_AFGF01000126.1"/>
</dbReference>
<proteinExistence type="inferred from homology"/>
<keyword evidence="2" id="KW-1005">Bacterial flagellum biogenesis</keyword>
<dbReference type="eggNOG" id="COG1843">
    <property type="taxonomic scope" value="Bacteria"/>
</dbReference>
<evidence type="ECO:0000313" key="5">
    <source>
        <dbReference type="Proteomes" id="UP000003240"/>
    </source>
</evidence>
<keyword evidence="4" id="KW-0966">Cell projection</keyword>
<dbReference type="InterPro" id="IPR005648">
    <property type="entry name" value="FlgD"/>
</dbReference>
<keyword evidence="4" id="KW-0282">Flagellum</keyword>
<name>F7NL48_9FIRM</name>
<comment type="similarity">
    <text evidence="1">Belongs to the FlgD family.</text>
</comment>
<evidence type="ECO:0000313" key="4">
    <source>
        <dbReference type="EMBL" id="EGO63153.1"/>
    </source>
</evidence>
<organism evidence="4 5">
    <name type="scientific">Acetonema longum DSM 6540</name>
    <dbReference type="NCBI Taxonomy" id="1009370"/>
    <lineage>
        <taxon>Bacteria</taxon>
        <taxon>Bacillati</taxon>
        <taxon>Bacillota</taxon>
        <taxon>Negativicutes</taxon>
        <taxon>Acetonemataceae</taxon>
        <taxon>Acetonema</taxon>
    </lineage>
</organism>
<keyword evidence="4" id="KW-0969">Cilium</keyword>
<dbReference type="EMBL" id="AFGF01000126">
    <property type="protein sequence ID" value="EGO63153.1"/>
    <property type="molecule type" value="Genomic_DNA"/>
</dbReference>
<comment type="caution">
    <text evidence="4">The sequence shown here is derived from an EMBL/GenBank/DDBJ whole genome shotgun (WGS) entry which is preliminary data.</text>
</comment>
<feature type="region of interest" description="Disordered" evidence="3">
    <location>
        <begin position="1"/>
        <end position="28"/>
    </location>
</feature>
<evidence type="ECO:0000256" key="2">
    <source>
        <dbReference type="ARBA" id="ARBA00022795"/>
    </source>
</evidence>